<comment type="caution">
    <text evidence="1">The sequence shown here is derived from an EMBL/GenBank/DDBJ whole genome shotgun (WGS) entry which is preliminary data.</text>
</comment>
<dbReference type="EMBL" id="BPLQ01012247">
    <property type="protein sequence ID" value="GIY63939.1"/>
    <property type="molecule type" value="Genomic_DNA"/>
</dbReference>
<name>A0AAV4V1Q5_9ARAC</name>
<proteinExistence type="predicted"/>
<dbReference type="Proteomes" id="UP001054837">
    <property type="component" value="Unassembled WGS sequence"/>
</dbReference>
<gene>
    <name evidence="1" type="ORF">CDAR_255251</name>
</gene>
<accession>A0AAV4V1Q5</accession>
<reference evidence="1 2" key="1">
    <citation type="submission" date="2021-06" db="EMBL/GenBank/DDBJ databases">
        <title>Caerostris darwini draft genome.</title>
        <authorList>
            <person name="Kono N."/>
            <person name="Arakawa K."/>
        </authorList>
    </citation>
    <scope>NUCLEOTIDE SEQUENCE [LARGE SCALE GENOMIC DNA]</scope>
</reference>
<dbReference type="AlphaFoldDB" id="A0AAV4V1Q5"/>
<organism evidence="1 2">
    <name type="scientific">Caerostris darwini</name>
    <dbReference type="NCBI Taxonomy" id="1538125"/>
    <lineage>
        <taxon>Eukaryota</taxon>
        <taxon>Metazoa</taxon>
        <taxon>Ecdysozoa</taxon>
        <taxon>Arthropoda</taxon>
        <taxon>Chelicerata</taxon>
        <taxon>Arachnida</taxon>
        <taxon>Araneae</taxon>
        <taxon>Araneomorphae</taxon>
        <taxon>Entelegynae</taxon>
        <taxon>Araneoidea</taxon>
        <taxon>Araneidae</taxon>
        <taxon>Caerostris</taxon>
    </lineage>
</organism>
<protein>
    <submittedName>
        <fullName evidence="1">Uncharacterized protein</fullName>
    </submittedName>
</protein>
<evidence type="ECO:0000313" key="1">
    <source>
        <dbReference type="EMBL" id="GIY63939.1"/>
    </source>
</evidence>
<keyword evidence="2" id="KW-1185">Reference proteome</keyword>
<sequence>MAHDSRTVDTLGDCARVLHNAFGKSGNRQIRCQRTSRRFYPLVAFETSIVQNVGRVTEVKIEYCTETICIESTESTKRQSLESFFKPGSLPLTTNGIEPLSCNTR</sequence>
<evidence type="ECO:0000313" key="2">
    <source>
        <dbReference type="Proteomes" id="UP001054837"/>
    </source>
</evidence>